<feature type="transmembrane region" description="Helical" evidence="1">
    <location>
        <begin position="174"/>
        <end position="194"/>
    </location>
</feature>
<evidence type="ECO:0000259" key="3">
    <source>
        <dbReference type="PROSITE" id="PS50887"/>
    </source>
</evidence>
<evidence type="ECO:0000313" key="5">
    <source>
        <dbReference type="Proteomes" id="UP001204851"/>
    </source>
</evidence>
<dbReference type="Gene3D" id="3.30.70.270">
    <property type="match status" value="1"/>
</dbReference>
<dbReference type="NCBIfam" id="TIGR00254">
    <property type="entry name" value="GGDEF"/>
    <property type="match status" value="1"/>
</dbReference>
<evidence type="ECO:0000259" key="2">
    <source>
        <dbReference type="PROSITE" id="PS50883"/>
    </source>
</evidence>
<dbReference type="SUPFAM" id="SSF55073">
    <property type="entry name" value="Nucleotide cyclase"/>
    <property type="match status" value="1"/>
</dbReference>
<feature type="transmembrane region" description="Helical" evidence="1">
    <location>
        <begin position="143"/>
        <end position="162"/>
    </location>
</feature>
<evidence type="ECO:0000313" key="4">
    <source>
        <dbReference type="EMBL" id="MCO5978200.1"/>
    </source>
</evidence>
<dbReference type="CDD" id="cd01948">
    <property type="entry name" value="EAL"/>
    <property type="match status" value="1"/>
</dbReference>
<dbReference type="SMART" id="SM00052">
    <property type="entry name" value="EAL"/>
    <property type="match status" value="1"/>
</dbReference>
<keyword evidence="1" id="KW-1133">Transmembrane helix</keyword>
<dbReference type="CDD" id="cd01949">
    <property type="entry name" value="GGDEF"/>
    <property type="match status" value="1"/>
</dbReference>
<name>A0ABT1BPP3_9BURK</name>
<organism evidence="4 5">
    <name type="scientific">Ideonella oryzae</name>
    <dbReference type="NCBI Taxonomy" id="2937441"/>
    <lineage>
        <taxon>Bacteria</taxon>
        <taxon>Pseudomonadati</taxon>
        <taxon>Pseudomonadota</taxon>
        <taxon>Betaproteobacteria</taxon>
        <taxon>Burkholderiales</taxon>
        <taxon>Sphaerotilaceae</taxon>
        <taxon>Ideonella</taxon>
    </lineage>
</organism>
<dbReference type="PANTHER" id="PTHR33121">
    <property type="entry name" value="CYCLIC DI-GMP PHOSPHODIESTERASE PDEF"/>
    <property type="match status" value="1"/>
</dbReference>
<dbReference type="PROSITE" id="PS50887">
    <property type="entry name" value="GGDEF"/>
    <property type="match status" value="1"/>
</dbReference>
<keyword evidence="1" id="KW-0812">Transmembrane</keyword>
<gene>
    <name evidence="4" type="ORF">M0L44_15990</name>
</gene>
<comment type="caution">
    <text evidence="4">The sequence shown here is derived from an EMBL/GenBank/DDBJ whole genome shotgun (WGS) entry which is preliminary data.</text>
</comment>
<keyword evidence="5" id="KW-1185">Reference proteome</keyword>
<feature type="transmembrane region" description="Helical" evidence="1">
    <location>
        <begin position="12"/>
        <end position="36"/>
    </location>
</feature>
<dbReference type="SMART" id="SM00267">
    <property type="entry name" value="GGDEF"/>
    <property type="match status" value="1"/>
</dbReference>
<accession>A0ABT1BPP3</accession>
<dbReference type="Pfam" id="PF00990">
    <property type="entry name" value="GGDEF"/>
    <property type="match status" value="1"/>
</dbReference>
<protein>
    <submittedName>
        <fullName evidence="4">EAL domain-containing protein</fullName>
    </submittedName>
</protein>
<keyword evidence="1" id="KW-0472">Membrane</keyword>
<dbReference type="InterPro" id="IPR001633">
    <property type="entry name" value="EAL_dom"/>
</dbReference>
<dbReference type="Gene3D" id="3.20.20.450">
    <property type="entry name" value="EAL domain"/>
    <property type="match status" value="1"/>
</dbReference>
<dbReference type="InterPro" id="IPR000160">
    <property type="entry name" value="GGDEF_dom"/>
</dbReference>
<dbReference type="InterPro" id="IPR035919">
    <property type="entry name" value="EAL_sf"/>
</dbReference>
<reference evidence="4 5" key="1">
    <citation type="submission" date="2022-06" db="EMBL/GenBank/DDBJ databases">
        <title>Ideonella sp. NS12-5 Genome sequencing and assembly.</title>
        <authorList>
            <person name="Jung Y."/>
        </authorList>
    </citation>
    <scope>NUCLEOTIDE SEQUENCE [LARGE SCALE GENOMIC DNA]</scope>
    <source>
        <strain evidence="4 5">NS12-5</strain>
    </source>
</reference>
<feature type="domain" description="EAL" evidence="2">
    <location>
        <begin position="432"/>
        <end position="683"/>
    </location>
</feature>
<dbReference type="PROSITE" id="PS50883">
    <property type="entry name" value="EAL"/>
    <property type="match status" value="1"/>
</dbReference>
<dbReference type="InterPro" id="IPR029787">
    <property type="entry name" value="Nucleotide_cyclase"/>
</dbReference>
<proteinExistence type="predicted"/>
<evidence type="ECO:0000256" key="1">
    <source>
        <dbReference type="SAM" id="Phobius"/>
    </source>
</evidence>
<dbReference type="SUPFAM" id="SSF141868">
    <property type="entry name" value="EAL domain-like"/>
    <property type="match status" value="1"/>
</dbReference>
<feature type="transmembrane region" description="Helical" evidence="1">
    <location>
        <begin position="48"/>
        <end position="68"/>
    </location>
</feature>
<dbReference type="RefSeq" id="WP_252770809.1">
    <property type="nucleotide sequence ID" value="NZ_JAMXMC010000009.1"/>
</dbReference>
<dbReference type="Pfam" id="PF00563">
    <property type="entry name" value="EAL"/>
    <property type="match status" value="1"/>
</dbReference>
<dbReference type="InterPro" id="IPR050706">
    <property type="entry name" value="Cyclic-di-GMP_PDE-like"/>
</dbReference>
<feature type="transmembrane region" description="Helical" evidence="1">
    <location>
        <begin position="214"/>
        <end position="232"/>
    </location>
</feature>
<dbReference type="EMBL" id="JAMXMC010000009">
    <property type="protein sequence ID" value="MCO5978200.1"/>
    <property type="molecule type" value="Genomic_DNA"/>
</dbReference>
<dbReference type="PANTHER" id="PTHR33121:SF71">
    <property type="entry name" value="OXYGEN SENSOR PROTEIN DOSP"/>
    <property type="match status" value="1"/>
</dbReference>
<sequence length="706" mass="75956">MPPSVTSLPWSAIGPSALLSATVGALCFAVLGPALLRTRSRDRRVAAGWMLGSSLAVGQGGFGLWLLWTATSGLDTAGALPPGWAGAAWGASTAGTALALGAGRAIAPPWPRHIAQALLLALSWVLCRASLEWGLGGHPAPTQLAWQGLLTALTLGGAMVWLTQNIHTPGRWYWRQGITPLLPGAGLGLAVALTPPAAPLIPHTDGLPVAALPWIGAGATLTLAVGVIVGLVDRLTRQRDQKLSLSLGEAHRRLREQALKDPLTGLPNRAYFDHRLKALSRTLEGKATPLAVMMVDLDGFKAINESFGHPTGDLVLKEMARRLRAEVGPSSLVARVGGDEFLVLCRRPAVDTEGTPSALAQRILHSVGRSFTLPHAVEVKLSCSIGLVHSPEFGPPQRLLACADAAMYAAKRQGGSTFAVFEPRMEHDTREELALQTELREALARNELVLYYQPKMDARSGLITGVEALVRWHHPQRGLVMPGVFIPVAERFGLIGQLGDWVTEEACRQLAEWRSQGLRMRAAINMSAHQLRQDSLLPRLKQAMENHAIDPSQLTIEIIESVLMDDAAVRSFSGLASLGVGLSIDDFGIGYCNFALLRKLPVKQLKVDRSLFTDIQNSADARSVVTAIVQMAHALNLRVVAEGVETERQRDTLQALDCDEMQGFLFARPMPAEKLTLWAMEGETPAEAGGFRPSLFMDADPALQDD</sequence>
<dbReference type="InterPro" id="IPR043128">
    <property type="entry name" value="Rev_trsase/Diguanyl_cyclase"/>
</dbReference>
<feature type="domain" description="GGDEF" evidence="3">
    <location>
        <begin position="288"/>
        <end position="423"/>
    </location>
</feature>
<dbReference type="Proteomes" id="UP001204851">
    <property type="component" value="Unassembled WGS sequence"/>
</dbReference>